<organism evidence="1">
    <name type="scientific">Polaromonas hydrogenivorans</name>
    <dbReference type="NCBI Taxonomy" id="335476"/>
    <lineage>
        <taxon>Bacteria</taxon>
        <taxon>Pseudomonadati</taxon>
        <taxon>Pseudomonadota</taxon>
        <taxon>Betaproteobacteria</taxon>
        <taxon>Burkholderiales</taxon>
        <taxon>Comamonadaceae</taxon>
        <taxon>Polaromonas</taxon>
    </lineage>
</organism>
<geneLocation type="plasmid" evidence="1">
    <name>p4</name>
</geneLocation>
<dbReference type="AlphaFoldDB" id="A0AAU7LZU7"/>
<protein>
    <submittedName>
        <fullName evidence="1">Uncharacterized protein</fullName>
    </submittedName>
</protein>
<sequence>MLASRLLASLDALRVACWPYLGAIALVERDGKDCQFHVIRNWHYLGSAASEAQARQLDTVAARFDADDYNILCKPVISGRAEIILL</sequence>
<proteinExistence type="predicted"/>
<name>A0AAU7LZU7_9BURK</name>
<gene>
    <name evidence="1" type="ORF">ABLV49_25490</name>
</gene>
<dbReference type="RefSeq" id="WP_349283161.1">
    <property type="nucleotide sequence ID" value="NZ_CBCSCU010000041.1"/>
</dbReference>
<evidence type="ECO:0000313" key="1">
    <source>
        <dbReference type="EMBL" id="XBP73157.1"/>
    </source>
</evidence>
<keyword evidence="1" id="KW-0614">Plasmid</keyword>
<reference evidence="1" key="1">
    <citation type="submission" date="2024-05" db="EMBL/GenBank/DDBJ databases">
        <authorList>
            <person name="Bunk B."/>
            <person name="Swiderski J."/>
            <person name="Sproer C."/>
            <person name="Thiel V."/>
        </authorList>
    </citation>
    <scope>NUCLEOTIDE SEQUENCE</scope>
    <source>
        <strain evidence="1">DSM 17735</strain>
        <plasmid evidence="1">p4</plasmid>
    </source>
</reference>
<dbReference type="EMBL" id="CP157679">
    <property type="protein sequence ID" value="XBP73157.1"/>
    <property type="molecule type" value="Genomic_DNA"/>
</dbReference>
<accession>A0AAU7LZU7</accession>